<dbReference type="EMBL" id="QLLQ01000013">
    <property type="protein sequence ID" value="RAJ20949.1"/>
    <property type="molecule type" value="Genomic_DNA"/>
</dbReference>
<comment type="caution">
    <text evidence="8">The sequence shown here is derived from an EMBL/GenBank/DDBJ whole genome shotgun (WGS) entry which is preliminary data.</text>
</comment>
<feature type="transmembrane region" description="Helical" evidence="6">
    <location>
        <begin position="346"/>
        <end position="364"/>
    </location>
</feature>
<dbReference type="GO" id="GO:0008137">
    <property type="term" value="F:NADH dehydrogenase (ubiquinone) activity"/>
    <property type="evidence" value="ECO:0007669"/>
    <property type="project" value="InterPro"/>
</dbReference>
<evidence type="ECO:0000256" key="2">
    <source>
        <dbReference type="ARBA" id="ARBA00022692"/>
    </source>
</evidence>
<feature type="transmembrane region" description="Helical" evidence="6">
    <location>
        <begin position="180"/>
        <end position="206"/>
    </location>
</feature>
<feature type="transmembrane region" description="Helical" evidence="6">
    <location>
        <begin position="64"/>
        <end position="87"/>
    </location>
</feature>
<dbReference type="GO" id="GO:0012505">
    <property type="term" value="C:endomembrane system"/>
    <property type="evidence" value="ECO:0007669"/>
    <property type="project" value="UniProtKB-SubCell"/>
</dbReference>
<dbReference type="PANTHER" id="PTHR42829:SF1">
    <property type="entry name" value="INORGANIC CARBON TRANSPORTER SUBUNIT DABB-RELATED"/>
    <property type="match status" value="1"/>
</dbReference>
<evidence type="ECO:0000256" key="6">
    <source>
        <dbReference type="SAM" id="Phobius"/>
    </source>
</evidence>
<feature type="transmembrane region" description="Helical" evidence="6">
    <location>
        <begin position="243"/>
        <end position="270"/>
    </location>
</feature>
<dbReference type="PANTHER" id="PTHR42829">
    <property type="entry name" value="NADH-UBIQUINONE OXIDOREDUCTASE CHAIN 5"/>
    <property type="match status" value="1"/>
</dbReference>
<dbReference type="OrthoDB" id="9807568at2"/>
<dbReference type="PRINTS" id="PR01434">
    <property type="entry name" value="NADHDHGNASE5"/>
</dbReference>
<feature type="transmembrane region" description="Helical" evidence="6">
    <location>
        <begin position="376"/>
        <end position="395"/>
    </location>
</feature>
<name>A0A1A7R4W3_9FLAO</name>
<proteinExistence type="predicted"/>
<dbReference type="STRING" id="49280.A9996_00870"/>
<dbReference type="GO" id="GO:0016020">
    <property type="term" value="C:membrane"/>
    <property type="evidence" value="ECO:0007669"/>
    <property type="project" value="UniProtKB-SubCell"/>
</dbReference>
<dbReference type="InterPro" id="IPR001750">
    <property type="entry name" value="ND/Mrp_TM"/>
</dbReference>
<feature type="transmembrane region" description="Helical" evidence="6">
    <location>
        <begin position="99"/>
        <end position="132"/>
    </location>
</feature>
<gene>
    <name evidence="8" type="ORF">LX77_02943</name>
</gene>
<sequence length="495" mass="55146">MTLETHLDSNITQNTKSEAVDTREPIVSKFVTLLIWLLFLGNLAFLILNFFNMPEWSWKSLFRINGFTVLIWTTVTFFSAIVSSYALNYLSGFKFHSRFMMLCLGFTLSVMLLVMSNHIILLIFSWLIMGIFMSQLIGIDKTWGEAREASKFTQKYFLIGTLFLTIGLLLLSFFSNEFTISGLSMVVAALPLYIVIPSAVCIIAAAMVQSAMYPFHRWLLSAMTAPTPASALMHAGFVNGAGILLALFATLLFASNTLTILFIIGGLTAITAQFTKLLQVNVKQKLACSTIAQMGFMIMQCGLGFFNAAVVHLILHGFYKAYLFLSSGEEIAQTTPEKTVQLKIKPLQAIVVLLFGGLGAYLFAIWTGKGMEMDSGVFLTLIVAITVGQATYNLFKEQSLSLLQKIIVPPALFIAGIGIYALMYNGVTILMFDMPMIAQPMPLTWVQIIFGIIFLIGFFIMKLGVYKKLPWLYVKLMNISQPYKKTVLMYKAKSI</sequence>
<dbReference type="AlphaFoldDB" id="A0A1A7R4W3"/>
<organism evidence="8 9">
    <name type="scientific">Gelidibacter algens</name>
    <dbReference type="NCBI Taxonomy" id="49280"/>
    <lineage>
        <taxon>Bacteria</taxon>
        <taxon>Pseudomonadati</taxon>
        <taxon>Bacteroidota</taxon>
        <taxon>Flavobacteriia</taxon>
        <taxon>Flavobacteriales</taxon>
        <taxon>Flavobacteriaceae</taxon>
        <taxon>Gelidibacter</taxon>
    </lineage>
</organism>
<dbReference type="InterPro" id="IPR003945">
    <property type="entry name" value="NU5C-like"/>
</dbReference>
<keyword evidence="4 6" id="KW-0472">Membrane</keyword>
<protein>
    <submittedName>
        <fullName evidence="8">NAD(P)H-quinone oxidoreductase subunit 5</fullName>
    </submittedName>
</protein>
<keyword evidence="3 6" id="KW-1133">Transmembrane helix</keyword>
<reference evidence="8 9" key="1">
    <citation type="submission" date="2018-06" db="EMBL/GenBank/DDBJ databases">
        <title>Genomic Encyclopedia of Archaeal and Bacterial Type Strains, Phase II (KMG-II): from individual species to whole genera.</title>
        <authorList>
            <person name="Goeker M."/>
        </authorList>
    </citation>
    <scope>NUCLEOTIDE SEQUENCE [LARGE SCALE GENOMIC DNA]</scope>
    <source>
        <strain evidence="8 9">DSM 12408</strain>
    </source>
</reference>
<keyword evidence="2 5" id="KW-0812">Transmembrane</keyword>
<comment type="subcellular location">
    <subcellularLocation>
        <location evidence="1">Endomembrane system</location>
        <topology evidence="1">Multi-pass membrane protein</topology>
    </subcellularLocation>
    <subcellularLocation>
        <location evidence="5">Membrane</location>
        <topology evidence="5">Multi-pass membrane protein</topology>
    </subcellularLocation>
</comment>
<evidence type="ECO:0000256" key="3">
    <source>
        <dbReference type="ARBA" id="ARBA00022989"/>
    </source>
</evidence>
<dbReference type="GO" id="GO:0015990">
    <property type="term" value="P:electron transport coupled proton transport"/>
    <property type="evidence" value="ECO:0007669"/>
    <property type="project" value="TreeGrafter"/>
</dbReference>
<dbReference type="GO" id="GO:0003954">
    <property type="term" value="F:NADH dehydrogenase activity"/>
    <property type="evidence" value="ECO:0007669"/>
    <property type="project" value="TreeGrafter"/>
</dbReference>
<feature type="transmembrane region" description="Helical" evidence="6">
    <location>
        <begin position="218"/>
        <end position="237"/>
    </location>
</feature>
<accession>A0A1A7R4W3</accession>
<feature type="transmembrane region" description="Helical" evidence="6">
    <location>
        <begin position="30"/>
        <end position="52"/>
    </location>
</feature>
<feature type="transmembrane region" description="Helical" evidence="6">
    <location>
        <begin position="407"/>
        <end position="432"/>
    </location>
</feature>
<evidence type="ECO:0000313" key="8">
    <source>
        <dbReference type="EMBL" id="RAJ20949.1"/>
    </source>
</evidence>
<feature type="transmembrane region" description="Helical" evidence="6">
    <location>
        <begin position="156"/>
        <end position="174"/>
    </location>
</feature>
<feature type="transmembrane region" description="Helical" evidence="6">
    <location>
        <begin position="291"/>
        <end position="315"/>
    </location>
</feature>
<dbReference type="Pfam" id="PF00361">
    <property type="entry name" value="Proton_antipo_M"/>
    <property type="match status" value="1"/>
</dbReference>
<evidence type="ECO:0000259" key="7">
    <source>
        <dbReference type="Pfam" id="PF00361"/>
    </source>
</evidence>
<dbReference type="GO" id="GO:0042773">
    <property type="term" value="P:ATP synthesis coupled electron transport"/>
    <property type="evidence" value="ECO:0007669"/>
    <property type="project" value="InterPro"/>
</dbReference>
<dbReference type="Proteomes" id="UP000248987">
    <property type="component" value="Unassembled WGS sequence"/>
</dbReference>
<keyword evidence="9" id="KW-1185">Reference proteome</keyword>
<feature type="transmembrane region" description="Helical" evidence="6">
    <location>
        <begin position="444"/>
        <end position="466"/>
    </location>
</feature>
<evidence type="ECO:0000256" key="1">
    <source>
        <dbReference type="ARBA" id="ARBA00004127"/>
    </source>
</evidence>
<evidence type="ECO:0000313" key="9">
    <source>
        <dbReference type="Proteomes" id="UP000248987"/>
    </source>
</evidence>
<evidence type="ECO:0000256" key="5">
    <source>
        <dbReference type="RuleBase" id="RU000320"/>
    </source>
</evidence>
<evidence type="ECO:0000256" key="4">
    <source>
        <dbReference type="ARBA" id="ARBA00023136"/>
    </source>
</evidence>
<dbReference type="RefSeq" id="WP_066429856.1">
    <property type="nucleotide sequence ID" value="NZ_LZRN01000001.1"/>
</dbReference>
<feature type="domain" description="NADH:quinone oxidoreductase/Mrp antiporter transmembrane" evidence="7">
    <location>
        <begin position="116"/>
        <end position="338"/>
    </location>
</feature>